<sequence>MPVPAGEVLGAAERVALDQAIRSAETVSRFEFSVYLGPAEDDSRAFAERLHAALVVPDRSVLVLVDPGARVLEVVTGAVVRRTLTDEDVRLAVLAMQADLADGDLVGGISRGLRTLAQQARG</sequence>
<keyword evidence="2" id="KW-1185">Reference proteome</keyword>
<dbReference type="EMBL" id="JAUSQM010000001">
    <property type="protein sequence ID" value="MDP9822323.1"/>
    <property type="molecule type" value="Genomic_DNA"/>
</dbReference>
<reference evidence="1 2" key="1">
    <citation type="submission" date="2023-07" db="EMBL/GenBank/DDBJ databases">
        <title>Sequencing the genomes of 1000 actinobacteria strains.</title>
        <authorList>
            <person name="Klenk H.-P."/>
        </authorList>
    </citation>
    <scope>NUCLEOTIDE SEQUENCE [LARGE SCALE GENOMIC DNA]</scope>
    <source>
        <strain evidence="1 2">GD13</strain>
    </source>
</reference>
<gene>
    <name evidence="1" type="ORF">J2S59_002132</name>
</gene>
<dbReference type="Gene3D" id="3.10.310.50">
    <property type="match status" value="1"/>
</dbReference>
<dbReference type="Proteomes" id="UP001240447">
    <property type="component" value="Unassembled WGS sequence"/>
</dbReference>
<dbReference type="RefSeq" id="WP_306825095.1">
    <property type="nucleotide sequence ID" value="NZ_JAUSQM010000001.1"/>
</dbReference>
<dbReference type="Pfam" id="PF17174">
    <property type="entry name" value="DUF5130"/>
    <property type="match status" value="1"/>
</dbReference>
<comment type="caution">
    <text evidence="1">The sequence shown here is derived from an EMBL/GenBank/DDBJ whole genome shotgun (WGS) entry which is preliminary data.</text>
</comment>
<accession>A0ABT9NPH5</accession>
<dbReference type="InterPro" id="IPR033437">
    <property type="entry name" value="DUF5130"/>
</dbReference>
<protein>
    <submittedName>
        <fullName evidence="1">Membrane protein YgcG</fullName>
    </submittedName>
</protein>
<evidence type="ECO:0000313" key="1">
    <source>
        <dbReference type="EMBL" id="MDP9822323.1"/>
    </source>
</evidence>
<name>A0ABT9NPH5_9ACTN</name>
<proteinExistence type="predicted"/>
<organism evidence="1 2">
    <name type="scientific">Nocardioides massiliensis</name>
    <dbReference type="NCBI Taxonomy" id="1325935"/>
    <lineage>
        <taxon>Bacteria</taxon>
        <taxon>Bacillati</taxon>
        <taxon>Actinomycetota</taxon>
        <taxon>Actinomycetes</taxon>
        <taxon>Propionibacteriales</taxon>
        <taxon>Nocardioidaceae</taxon>
        <taxon>Nocardioides</taxon>
    </lineage>
</organism>
<evidence type="ECO:0000313" key="2">
    <source>
        <dbReference type="Proteomes" id="UP001240447"/>
    </source>
</evidence>